<keyword evidence="3 4" id="KW-0732">Signal</keyword>
<dbReference type="KEGG" id="aau:AAur_3136"/>
<dbReference type="RefSeq" id="WP_011775767.1">
    <property type="nucleotide sequence ID" value="NC_008711.1"/>
</dbReference>
<dbReference type="SUPFAM" id="SSF49478">
    <property type="entry name" value="Cna protein B-type domain"/>
    <property type="match status" value="1"/>
</dbReference>
<feature type="signal peptide" evidence="4">
    <location>
        <begin position="1"/>
        <end position="32"/>
    </location>
</feature>
<evidence type="ECO:0000313" key="7">
    <source>
        <dbReference type="Proteomes" id="UP000000637"/>
    </source>
</evidence>
<dbReference type="OrthoDB" id="3771655at2"/>
<keyword evidence="2" id="KW-0964">Secreted</keyword>
<dbReference type="HOGENOM" id="CLU_384342_0_0_11"/>
<dbReference type="PANTHER" id="PTHR36108:SF13">
    <property type="entry name" value="COLOSSIN-B-RELATED"/>
    <property type="match status" value="1"/>
</dbReference>
<dbReference type="SMR" id="A1R9C4"/>
<dbReference type="PANTHER" id="PTHR36108">
    <property type="entry name" value="COLOSSIN-B-RELATED"/>
    <property type="match status" value="1"/>
</dbReference>
<name>A1R9C4_PAEAT</name>
<dbReference type="Pfam" id="PF00395">
    <property type="entry name" value="SLH"/>
    <property type="match status" value="2"/>
</dbReference>
<dbReference type="Gene3D" id="2.60.40.1120">
    <property type="entry name" value="Carboxypeptidase-like, regulatory domain"/>
    <property type="match status" value="2"/>
</dbReference>
<dbReference type="InterPro" id="IPR013784">
    <property type="entry name" value="Carb-bd-like_fold"/>
</dbReference>
<evidence type="ECO:0000259" key="5">
    <source>
        <dbReference type="PROSITE" id="PS51272"/>
    </source>
</evidence>
<dbReference type="AlphaFoldDB" id="A1R9C4"/>
<feature type="domain" description="SLH" evidence="5">
    <location>
        <begin position="712"/>
        <end position="779"/>
    </location>
</feature>
<dbReference type="SUPFAM" id="SSF49452">
    <property type="entry name" value="Starch-binding domain-like"/>
    <property type="match status" value="1"/>
</dbReference>
<keyword evidence="7" id="KW-1185">Reference proteome</keyword>
<evidence type="ECO:0000313" key="6">
    <source>
        <dbReference type="EMBL" id="ABM09315.1"/>
    </source>
</evidence>
<dbReference type="eggNOG" id="COG1404">
    <property type="taxonomic scope" value="Bacteria"/>
</dbReference>
<proteinExistence type="inferred from homology"/>
<dbReference type="GO" id="GO:0030246">
    <property type="term" value="F:carbohydrate binding"/>
    <property type="evidence" value="ECO:0007669"/>
    <property type="project" value="InterPro"/>
</dbReference>
<evidence type="ECO:0000256" key="4">
    <source>
        <dbReference type="SAM" id="SignalP"/>
    </source>
</evidence>
<feature type="domain" description="SLH" evidence="5">
    <location>
        <begin position="646"/>
        <end position="711"/>
    </location>
</feature>
<accession>A1R9C4</accession>
<dbReference type="EMBL" id="CP000474">
    <property type="protein sequence ID" value="ABM09315.1"/>
    <property type="molecule type" value="Genomic_DNA"/>
</dbReference>
<dbReference type="Pfam" id="PF13620">
    <property type="entry name" value="CarboxypepD_reg"/>
    <property type="match status" value="1"/>
</dbReference>
<dbReference type="STRING" id="290340.AAur_3136"/>
<gene>
    <name evidence="6" type="ordered locus">AAur_3136</name>
</gene>
<dbReference type="eggNOG" id="COG4932">
    <property type="taxonomic scope" value="Bacteria"/>
</dbReference>
<reference evidence="6 7" key="1">
    <citation type="journal article" date="2006" name="PLoS Genet.">
        <title>Secrets of soil survival revealed by the genome sequence of Arthrobacter aurescens TC1.</title>
        <authorList>
            <person name="Mongodin E.F."/>
            <person name="Shapir N."/>
            <person name="Daugherty S.C."/>
            <person name="DeBoy R.T."/>
            <person name="Emerson J.B."/>
            <person name="Shvartzbeyn A."/>
            <person name="Radune D."/>
            <person name="Vamathevan J."/>
            <person name="Riggs F."/>
            <person name="Grinberg V."/>
            <person name="Khouri H."/>
            <person name="Wackett L.P."/>
            <person name="Nelson K.E."/>
            <person name="Sadowsky M.J."/>
        </authorList>
    </citation>
    <scope>NUCLEOTIDE SEQUENCE [LARGE SCALE GENOMIC DNA]</scope>
    <source>
        <strain evidence="6 7">TC1</strain>
    </source>
</reference>
<organism evidence="6 7">
    <name type="scientific">Paenarthrobacter aurescens (strain TC1)</name>
    <dbReference type="NCBI Taxonomy" id="290340"/>
    <lineage>
        <taxon>Bacteria</taxon>
        <taxon>Bacillati</taxon>
        <taxon>Actinomycetota</taxon>
        <taxon>Actinomycetes</taxon>
        <taxon>Micrococcales</taxon>
        <taxon>Micrococcaceae</taxon>
        <taxon>Paenarthrobacter</taxon>
    </lineage>
</organism>
<evidence type="ECO:0000256" key="2">
    <source>
        <dbReference type="ARBA" id="ARBA00022525"/>
    </source>
</evidence>
<sequence>MKKQSFSRRLLAPVAGMSLLAASFAGAPAAVAAGTASISGSVQMQAGSNASMIIIDAYKDGEYYDETRIWSESGDYTLEGLEPGTYKLLFSAHGDEQNLPIAEWYDDEESQGAAQSITLAGGESRSGVSAIMSSGASVSGKVTVPAGVDATKVTVEAIRDGEYSSHRAAVKADGSYSLTNLFSGNYRISFDWGNPWDQDPTPSQIIRSYLGGKDWSTATLLNVPKQGNITGQNITLAPAGLVTGKVTLPAGVDATKVSVHLENTADPHGGGGFATPKANGDFSVGGLIPSTYKISFSWSGNDSPILSAYYGPSGATWDTATLVNVPALQPVSGVNQTLIAAAKIKGKVTVPAGFSPSNVLVMAKDPIDLSWKGSGQTDSTGAFTIGGLPAGSYKLQYSANNQNLLEQWQGQKLDASASTAVTVTTGQTQTVANEALVAGAAVSGTLSVPAGSSSQATFATLVGPAGVVTQSQVAGNGSFSFDRLPAGSYSIEFNRSSGLTTTVEASFFKDKSESAGTSSATKVTVATGEIKSGLTSTSKTGGTLTGKVVGTDGQPLNNVPVRVYTKDGSLVTRGANTIADGTFKVTGLSTGSYLVSANMIPTRPSGSLGTIFSGNVKTEGAASNVATTVGTNTDIGTLSFATAGNAGTGFTDVPAGGQFSTEITWMATAGISTGWTEADGSKTFRPLSPVNRDAMAAFMYRLAGKPSFTPPATSPFADVPTNSQFYKEITWLADKGVSTGWTEADGSKTYRPVQAVNRDAMAAFMYRLAGKPAFTPPVTSPFTDVPTGSQFYKEITWLAAQGISTGWTEADNSKTFRPVNAVNRDAMAAFMYRYNAKFNAS</sequence>
<feature type="chain" id="PRO_5002636159" evidence="4">
    <location>
        <begin position="33"/>
        <end position="841"/>
    </location>
</feature>
<dbReference type="Proteomes" id="UP000000637">
    <property type="component" value="Chromosome"/>
</dbReference>
<evidence type="ECO:0000256" key="1">
    <source>
        <dbReference type="ARBA" id="ARBA00007257"/>
    </source>
</evidence>
<comment type="similarity">
    <text evidence="1">Belongs to the serine-aspartate repeat-containing protein (SDr) family.</text>
</comment>
<dbReference type="InterPro" id="IPR006311">
    <property type="entry name" value="TAT_signal"/>
</dbReference>
<dbReference type="InterPro" id="IPR001119">
    <property type="entry name" value="SLH_dom"/>
</dbReference>
<protein>
    <submittedName>
        <fullName evidence="6">S-layer domain protein</fullName>
    </submittedName>
</protein>
<evidence type="ECO:0000256" key="3">
    <source>
        <dbReference type="ARBA" id="ARBA00022729"/>
    </source>
</evidence>
<dbReference type="PROSITE" id="PS51272">
    <property type="entry name" value="SLH"/>
    <property type="match status" value="3"/>
</dbReference>
<dbReference type="PROSITE" id="PS51318">
    <property type="entry name" value="TAT"/>
    <property type="match status" value="1"/>
</dbReference>
<feature type="domain" description="SLH" evidence="5">
    <location>
        <begin position="780"/>
        <end position="841"/>
    </location>
</feature>